<feature type="transmembrane region" description="Helical" evidence="5">
    <location>
        <begin position="677"/>
        <end position="701"/>
    </location>
</feature>
<dbReference type="InterPro" id="IPR046338">
    <property type="entry name" value="GAIN_dom_sf"/>
</dbReference>
<dbReference type="PANTHER" id="PTHR47767">
    <property type="entry name" value="ADHESION G PROTEIN-COUPLED RECEPTOR G7"/>
    <property type="match status" value="1"/>
</dbReference>
<dbReference type="OrthoDB" id="10037534at2759"/>
<evidence type="ECO:0000256" key="5">
    <source>
        <dbReference type="SAM" id="Phobius"/>
    </source>
</evidence>
<feature type="domain" description="G-protein coupled receptors family 2 profile 2" evidence="7">
    <location>
        <begin position="516"/>
        <end position="774"/>
    </location>
</feature>
<dbReference type="VEuPathDB" id="VectorBase:SCAU013850"/>
<dbReference type="InterPro" id="IPR017981">
    <property type="entry name" value="GPCR_2-like_7TM"/>
</dbReference>
<dbReference type="Pfam" id="PF00002">
    <property type="entry name" value="7tm_2"/>
    <property type="match status" value="1"/>
</dbReference>
<dbReference type="PROSITE" id="PS50261">
    <property type="entry name" value="G_PROTEIN_RECEP_F2_4"/>
    <property type="match status" value="1"/>
</dbReference>
<evidence type="ECO:0000313" key="9">
    <source>
        <dbReference type="Proteomes" id="UP000095300"/>
    </source>
</evidence>
<feature type="transmembrane region" description="Helical" evidence="5">
    <location>
        <begin position="752"/>
        <end position="773"/>
    </location>
</feature>
<protein>
    <recommendedName>
        <fullName evidence="7">G-protein coupled receptors family 2 profile 2 domain-containing protein</fullName>
    </recommendedName>
</protein>
<dbReference type="InterPro" id="IPR000832">
    <property type="entry name" value="GPCR_2_secretin-like"/>
</dbReference>
<dbReference type="GO" id="GO:0007166">
    <property type="term" value="P:cell surface receptor signaling pathway"/>
    <property type="evidence" value="ECO:0007669"/>
    <property type="project" value="InterPro"/>
</dbReference>
<evidence type="ECO:0000256" key="2">
    <source>
        <dbReference type="ARBA" id="ARBA00022692"/>
    </source>
</evidence>
<dbReference type="EnsemblMetazoa" id="SCAU013850-RA">
    <property type="protein sequence ID" value="SCAU013850-PA"/>
    <property type="gene ID" value="SCAU013850"/>
</dbReference>
<evidence type="ECO:0000259" key="7">
    <source>
        <dbReference type="PROSITE" id="PS50261"/>
    </source>
</evidence>
<evidence type="ECO:0000256" key="4">
    <source>
        <dbReference type="ARBA" id="ARBA00023136"/>
    </source>
</evidence>
<gene>
    <name evidence="8" type="primary">106081963</name>
</gene>
<feature type="transmembrane region" description="Helical" evidence="5">
    <location>
        <begin position="552"/>
        <end position="573"/>
    </location>
</feature>
<dbReference type="Proteomes" id="UP000095300">
    <property type="component" value="Unassembled WGS sequence"/>
</dbReference>
<feature type="transmembrane region" description="Helical" evidence="5">
    <location>
        <begin position="632"/>
        <end position="651"/>
    </location>
</feature>
<dbReference type="CDD" id="cd15040">
    <property type="entry name" value="7tmB2_Adhesion"/>
    <property type="match status" value="1"/>
</dbReference>
<dbReference type="Gene3D" id="2.60.220.50">
    <property type="match status" value="1"/>
</dbReference>
<keyword evidence="3 5" id="KW-1133">Transmembrane helix</keyword>
<feature type="chain" id="PRO_5009327679" description="G-protein coupled receptors family 2 profile 2 domain-containing protein" evidence="6">
    <location>
        <begin position="23"/>
        <end position="813"/>
    </location>
</feature>
<feature type="transmembrane region" description="Helical" evidence="5">
    <location>
        <begin position="722"/>
        <end position="746"/>
    </location>
</feature>
<evidence type="ECO:0000313" key="8">
    <source>
        <dbReference type="EnsemblMetazoa" id="SCAU013850-PA"/>
    </source>
</evidence>
<evidence type="ECO:0000256" key="3">
    <source>
        <dbReference type="ARBA" id="ARBA00022989"/>
    </source>
</evidence>
<dbReference type="STRING" id="35570.A0A1I8Q4J1"/>
<dbReference type="GO" id="GO:0016020">
    <property type="term" value="C:membrane"/>
    <property type="evidence" value="ECO:0007669"/>
    <property type="project" value="UniProtKB-SubCell"/>
</dbReference>
<keyword evidence="6" id="KW-0732">Signal</keyword>
<feature type="signal peptide" evidence="6">
    <location>
        <begin position="1"/>
        <end position="22"/>
    </location>
</feature>
<evidence type="ECO:0000256" key="6">
    <source>
        <dbReference type="SAM" id="SignalP"/>
    </source>
</evidence>
<keyword evidence="4 5" id="KW-0472">Membrane</keyword>
<reference evidence="8" key="1">
    <citation type="submission" date="2020-05" db="UniProtKB">
        <authorList>
            <consortium name="EnsemblMetazoa"/>
        </authorList>
    </citation>
    <scope>IDENTIFICATION</scope>
    <source>
        <strain evidence="8">USDA</strain>
    </source>
</reference>
<accession>A0A1I8Q4J1</accession>
<name>A0A1I8Q4J1_STOCA</name>
<feature type="transmembrane region" description="Helical" evidence="5">
    <location>
        <begin position="518"/>
        <end position="540"/>
    </location>
</feature>
<keyword evidence="9" id="KW-1185">Reference proteome</keyword>
<organism evidence="8 9">
    <name type="scientific">Stomoxys calcitrans</name>
    <name type="common">Stable fly</name>
    <name type="synonym">Conops calcitrans</name>
    <dbReference type="NCBI Taxonomy" id="35570"/>
    <lineage>
        <taxon>Eukaryota</taxon>
        <taxon>Metazoa</taxon>
        <taxon>Ecdysozoa</taxon>
        <taxon>Arthropoda</taxon>
        <taxon>Hexapoda</taxon>
        <taxon>Insecta</taxon>
        <taxon>Pterygota</taxon>
        <taxon>Neoptera</taxon>
        <taxon>Endopterygota</taxon>
        <taxon>Diptera</taxon>
        <taxon>Brachycera</taxon>
        <taxon>Muscomorpha</taxon>
        <taxon>Muscoidea</taxon>
        <taxon>Muscidae</taxon>
        <taxon>Stomoxys</taxon>
    </lineage>
</organism>
<dbReference type="GO" id="GO:0004930">
    <property type="term" value="F:G protein-coupled receptor activity"/>
    <property type="evidence" value="ECO:0007669"/>
    <property type="project" value="InterPro"/>
</dbReference>
<dbReference type="KEGG" id="scac:106081963"/>
<dbReference type="PANTHER" id="PTHR47767:SF1">
    <property type="entry name" value="ADHESION G PROTEIN-COUPLED RECEPTOR G7"/>
    <property type="match status" value="1"/>
</dbReference>
<evidence type="ECO:0000256" key="1">
    <source>
        <dbReference type="ARBA" id="ARBA00004141"/>
    </source>
</evidence>
<sequence>MKKLLEFISILYIISLSSVVYAGQLCDKEIYDAEFHIRGRNETVKKIEVLAIWSPMRTGWHKVNQLCSNYTGLPLERKCYRSNETKTATWDTDVRGIELLECDFIPNSCVSESFVHVYLKKNKVHQRHVNTWPSAKLGEYAKTKDVCLLDTGLPLTRKCVYNSKNYTVNWEQGEKYKNIQCLLALEQKIVTLNLTNLYKEVEADNKTNQEAVKQLTDILSQPDTVRIATDLEISTNILETITATDKSPELMPKVVEVTNLIMHSNENAVNSSKQIETPTNLLKTVETYLDDMADVIMPTYKCSEIPSGVNKIEEDLTSVFFINPHCSNISGIAVYSMKNPQETSILYDTATKTYFRYIHLNQTLEEILNEPHLEVASFIPQDVWQTLQKEASESVTAIRFSLYRNGNFFVNNKDNEITPASVIMKMSLPGYTDDLPGSVPLIFGNNHEISNEKPQCGTYDYKEKWKMTGASEFYTKYAAVCKITRLTPFGALVGINYKYDYDADETVLTIAMGHSQEIISIVGCVLSLFGLFCIWLTAICFKKWRSQSSNMLLLNICLVLTLIMAYFMIINVPDLRDMLIDATEIMHCYAEGAILQYLVLVLFLWMLIIAILQYRRYVTVFGTERSPCEVAMYIAGAWLSPIIPTAVVVLYDPDSYLPISENGDVIGTFCYPSGRSFYFGIFLPLCVVIVVNVWIFLYILCSLRRSQKKFKCSRDQKDFTRQVHLGILLFFLLGITWLFGICAHIFKSHLLSFAFSLTSTLQGFVLFIYFVVFDKSARRSWTQCCVGKDYYTMENISSTPLTYSSLRNSRKSI</sequence>
<dbReference type="AlphaFoldDB" id="A0A1I8Q4J1"/>
<dbReference type="SUPFAM" id="SSF81321">
    <property type="entry name" value="Family A G protein-coupled receptor-like"/>
    <property type="match status" value="1"/>
</dbReference>
<dbReference type="InterPro" id="IPR053066">
    <property type="entry name" value="ADGR_G7"/>
</dbReference>
<proteinExistence type="predicted"/>
<comment type="subcellular location">
    <subcellularLocation>
        <location evidence="1">Membrane</location>
        <topology evidence="1">Multi-pass membrane protein</topology>
    </subcellularLocation>
</comment>
<keyword evidence="2 5" id="KW-0812">Transmembrane</keyword>
<dbReference type="Gene3D" id="1.20.1070.10">
    <property type="entry name" value="Rhodopsin 7-helix transmembrane proteins"/>
    <property type="match status" value="1"/>
</dbReference>
<feature type="transmembrane region" description="Helical" evidence="5">
    <location>
        <begin position="593"/>
        <end position="612"/>
    </location>
</feature>